<evidence type="ECO:0000313" key="2">
    <source>
        <dbReference type="EMBL" id="PSK91973.1"/>
    </source>
</evidence>
<gene>
    <name evidence="2" type="ORF">B0I18_10467</name>
</gene>
<feature type="transmembrane region" description="Helical" evidence="1">
    <location>
        <begin position="309"/>
        <end position="331"/>
    </location>
</feature>
<dbReference type="AlphaFoldDB" id="A0A2P8D427"/>
<feature type="transmembrane region" description="Helical" evidence="1">
    <location>
        <begin position="237"/>
        <end position="257"/>
    </location>
</feature>
<keyword evidence="1" id="KW-1133">Transmembrane helix</keyword>
<dbReference type="Pfam" id="PF12412">
    <property type="entry name" value="DUF3667"/>
    <property type="match status" value="1"/>
</dbReference>
<feature type="transmembrane region" description="Helical" evidence="1">
    <location>
        <begin position="272"/>
        <end position="289"/>
    </location>
</feature>
<dbReference type="InterPro" id="IPR022134">
    <property type="entry name" value="DUF3667"/>
</dbReference>
<accession>A0A2P8D427</accession>
<feature type="transmembrane region" description="Helical" evidence="1">
    <location>
        <begin position="207"/>
        <end position="225"/>
    </location>
</feature>
<evidence type="ECO:0000256" key="1">
    <source>
        <dbReference type="SAM" id="Phobius"/>
    </source>
</evidence>
<dbReference type="Proteomes" id="UP000240572">
    <property type="component" value="Unassembled WGS sequence"/>
</dbReference>
<dbReference type="OrthoDB" id="675873at2"/>
<dbReference type="EMBL" id="PYGD01000004">
    <property type="protein sequence ID" value="PSK91973.1"/>
    <property type="molecule type" value="Genomic_DNA"/>
</dbReference>
<proteinExistence type="predicted"/>
<name>A0A2P8D427_9BACT</name>
<evidence type="ECO:0000313" key="3">
    <source>
        <dbReference type="Proteomes" id="UP000240572"/>
    </source>
</evidence>
<comment type="caution">
    <text evidence="2">The sequence shown here is derived from an EMBL/GenBank/DDBJ whole genome shotgun (WGS) entry which is preliminary data.</text>
</comment>
<reference evidence="2 3" key="1">
    <citation type="submission" date="2018-03" db="EMBL/GenBank/DDBJ databases">
        <title>Genomic Encyclopedia of Type Strains, Phase III (KMG-III): the genomes of soil and plant-associated and newly described type strains.</title>
        <authorList>
            <person name="Whitman W."/>
        </authorList>
    </citation>
    <scope>NUCLEOTIDE SEQUENCE [LARGE SCALE GENOMIC DNA]</scope>
    <source>
        <strain evidence="2 3">CGMCC 1.12700</strain>
    </source>
</reference>
<sequence length="334" mass="39325">MSKHHLRKEKICQNCGHEVDRFCNSCGQENIETRQSFGHLVRHFVEDFTHYEGNFWKTIKYLLFRPAYLTKTYLAGKRVSYVAPVKLYIFISFVAFFLPGILPHFNKEGQGPSLLKTGLRSAGSAFERLDNEPEPITFHSADSNRAVQATFSDFRSPEAYDSVQRSLPPAQRDDWLERYFNRRLSHLNTLSGEVLKEKMYSNLVHNFPKALFIYLPIFALIIWLFHGKKRWFFFDHGIFTLHYFSFLLLLFTLLSILKNMLPWHLVMTSNKTNILFILILSAWSVYYFFRAHHKMYGEHRIISWSKSVVIYGLNTLLFLVLLLAFVMFTIVNLH</sequence>
<keyword evidence="1" id="KW-0472">Membrane</keyword>
<protein>
    <submittedName>
        <fullName evidence="2">Uncharacterized protein DUF3667</fullName>
    </submittedName>
</protein>
<dbReference type="RefSeq" id="WP_106523054.1">
    <property type="nucleotide sequence ID" value="NZ_PYGD01000004.1"/>
</dbReference>
<feature type="transmembrane region" description="Helical" evidence="1">
    <location>
        <begin position="87"/>
        <end position="105"/>
    </location>
</feature>
<keyword evidence="3" id="KW-1185">Reference proteome</keyword>
<organism evidence="2 3">
    <name type="scientific">Taibaiella chishuiensis</name>
    <dbReference type="NCBI Taxonomy" id="1434707"/>
    <lineage>
        <taxon>Bacteria</taxon>
        <taxon>Pseudomonadati</taxon>
        <taxon>Bacteroidota</taxon>
        <taxon>Chitinophagia</taxon>
        <taxon>Chitinophagales</taxon>
        <taxon>Chitinophagaceae</taxon>
        <taxon>Taibaiella</taxon>
    </lineage>
</organism>
<keyword evidence="1" id="KW-0812">Transmembrane</keyword>